<dbReference type="Pfam" id="PF08003">
    <property type="entry name" value="Methyltransf_9"/>
    <property type="match status" value="1"/>
</dbReference>
<dbReference type="EMBL" id="CP042161">
    <property type="protein sequence ID" value="QDS35194.1"/>
    <property type="molecule type" value="Genomic_DNA"/>
</dbReference>
<name>A0A517I8H5_BREBE</name>
<dbReference type="Gene3D" id="3.40.50.150">
    <property type="entry name" value="Vaccinia Virus protein VP39"/>
    <property type="match status" value="1"/>
</dbReference>
<dbReference type="InterPro" id="IPR029063">
    <property type="entry name" value="SAM-dependent_MTases_sf"/>
</dbReference>
<protein>
    <submittedName>
        <fullName evidence="1">DUF1698 domain-containing protein</fullName>
    </submittedName>
</protein>
<dbReference type="RefSeq" id="WP_144616847.1">
    <property type="nucleotide sequence ID" value="NZ_CP042161.1"/>
</dbReference>
<dbReference type="SUPFAM" id="SSF53335">
    <property type="entry name" value="S-adenosyl-L-methionine-dependent methyltransferases"/>
    <property type="match status" value="1"/>
</dbReference>
<reference evidence="1 2" key="1">
    <citation type="submission" date="2019-07" db="EMBL/GenBank/DDBJ databases">
        <title>Characterization of Brevibacillus brevis HK544, as a potential biocontrol agent.</title>
        <authorList>
            <person name="Kim H."/>
        </authorList>
    </citation>
    <scope>NUCLEOTIDE SEQUENCE [LARGE SCALE GENOMIC DNA]</scope>
    <source>
        <strain evidence="1 2">HK544</strain>
    </source>
</reference>
<sequence length="283" mass="32569">MGKFWTDQEVLDEINNGRWWYHKITLRPGIVTPGITLLESVWNMSRQSREYIQYSGKRVLDLASFDGMWAFEAEQRGASLVVATDCMQPLYSNFEFCKNILQSKVLPLYNISPYKLWEGLQVLLMDDFTEPLPFPHQIRRNQFDVVQHLGLLYHLRDPMWTLSQCRSVIKPGGHLLLETACILDTNQSIMVYNGAPGQMNRIYKDDTTWWLPSVLCIEEMLKSTLFEVIPESVRTIPSGKINNYDAGRISLVARAIPGSAIDHNCLAELLRIFRNPGIIPDYL</sequence>
<evidence type="ECO:0000313" key="2">
    <source>
        <dbReference type="Proteomes" id="UP000317713"/>
    </source>
</evidence>
<proteinExistence type="predicted"/>
<dbReference type="AlphaFoldDB" id="A0A517I8H5"/>
<evidence type="ECO:0000313" key="1">
    <source>
        <dbReference type="EMBL" id="QDS35194.1"/>
    </source>
</evidence>
<dbReference type="CDD" id="cd02440">
    <property type="entry name" value="AdoMet_MTases"/>
    <property type="match status" value="1"/>
</dbReference>
<organism evidence="1 2">
    <name type="scientific">Brevibacillus brevis</name>
    <name type="common">Bacillus brevis</name>
    <dbReference type="NCBI Taxonomy" id="1393"/>
    <lineage>
        <taxon>Bacteria</taxon>
        <taxon>Bacillati</taxon>
        <taxon>Bacillota</taxon>
        <taxon>Bacilli</taxon>
        <taxon>Bacillales</taxon>
        <taxon>Paenibacillaceae</taxon>
        <taxon>Brevibacillus</taxon>
    </lineage>
</organism>
<dbReference type="InterPro" id="IPR027555">
    <property type="entry name" value="Mo5U34_MeTrfas-like"/>
</dbReference>
<dbReference type="Proteomes" id="UP000317713">
    <property type="component" value="Chromosome"/>
</dbReference>
<accession>A0A517I8H5</accession>
<gene>
    <name evidence="1" type="ORF">FPS98_14950</name>
</gene>